<dbReference type="InterPro" id="IPR036390">
    <property type="entry name" value="WH_DNA-bd_sf"/>
</dbReference>
<dbReference type="PANTHER" id="PTHR30346">
    <property type="entry name" value="TRANSCRIPTIONAL DUAL REGULATOR HCAR-RELATED"/>
    <property type="match status" value="1"/>
</dbReference>
<evidence type="ECO:0000256" key="2">
    <source>
        <dbReference type="ARBA" id="ARBA00023015"/>
    </source>
</evidence>
<name>A0A7K1U4L7_9BACT</name>
<evidence type="ECO:0000259" key="6">
    <source>
        <dbReference type="PROSITE" id="PS50931"/>
    </source>
</evidence>
<accession>A0A7K1U4L7</accession>
<dbReference type="Pfam" id="PF00126">
    <property type="entry name" value="HTH_1"/>
    <property type="match status" value="1"/>
</dbReference>
<evidence type="ECO:0000256" key="3">
    <source>
        <dbReference type="ARBA" id="ARBA00023125"/>
    </source>
</evidence>
<dbReference type="PROSITE" id="PS50931">
    <property type="entry name" value="HTH_LYSR"/>
    <property type="match status" value="1"/>
</dbReference>
<dbReference type="GO" id="GO:0003677">
    <property type="term" value="F:DNA binding"/>
    <property type="evidence" value="ECO:0007669"/>
    <property type="project" value="UniProtKB-KW"/>
</dbReference>
<dbReference type="FunFam" id="1.10.10.10:FF:000001">
    <property type="entry name" value="LysR family transcriptional regulator"/>
    <property type="match status" value="1"/>
</dbReference>
<dbReference type="InterPro" id="IPR000847">
    <property type="entry name" value="LysR_HTH_N"/>
</dbReference>
<sequence>MNVCFPIVCSTSMSVSVTLDMLTFSIMVYIIVLTTKLGSHLMSKNAKFDPNDAKKASIHSMTTQQIDYFLQLSEELHYWRTSYKVNTTQSVLSRQIKALEDELQVQLFIRTNRKVELTPAGKFLQQQWKPLIEQINAAALYARKIHQGEGGSIVINHPGSISYDILPALLSRVSSIFPDVKVELVQVKHTREIEMLKAYELDLCYSRHLHEDDFLTWKLIRQDSLALVVPEQHPIVKESHITSKALQNERFILSTLTYGETFQMRIDQIFSRYDIKPNIRFESDFGSVILSLVEKNLGISIVPFSYSYANHPGIRFIKLPFEVPLYIHWRKDEENAVIKNILNLIT</sequence>
<evidence type="ECO:0000256" key="4">
    <source>
        <dbReference type="ARBA" id="ARBA00023163"/>
    </source>
</evidence>
<dbReference type="InterPro" id="IPR005119">
    <property type="entry name" value="LysR_subst-bd"/>
</dbReference>
<dbReference type="GO" id="GO:0003700">
    <property type="term" value="F:DNA-binding transcription factor activity"/>
    <property type="evidence" value="ECO:0007669"/>
    <property type="project" value="InterPro"/>
</dbReference>
<keyword evidence="5" id="KW-0812">Transmembrane</keyword>
<feature type="transmembrane region" description="Helical" evidence="5">
    <location>
        <begin position="21"/>
        <end position="38"/>
    </location>
</feature>
<evidence type="ECO:0000256" key="5">
    <source>
        <dbReference type="SAM" id="Phobius"/>
    </source>
</evidence>
<reference evidence="7 8" key="1">
    <citation type="submission" date="2019-12" db="EMBL/GenBank/DDBJ databases">
        <title>Chitinophaga sp. strain ysch24 (GDMCC 1.1355), whole genome shotgun sequence.</title>
        <authorList>
            <person name="Zhang X."/>
        </authorList>
    </citation>
    <scope>NUCLEOTIDE SEQUENCE [LARGE SCALE GENOMIC DNA]</scope>
    <source>
        <strain evidence="8">ysch24</strain>
    </source>
</reference>
<protein>
    <submittedName>
        <fullName evidence="7">LysR family transcriptional regulator</fullName>
    </submittedName>
</protein>
<comment type="similarity">
    <text evidence="1">Belongs to the LysR transcriptional regulatory family.</text>
</comment>
<dbReference type="GO" id="GO:0032993">
    <property type="term" value="C:protein-DNA complex"/>
    <property type="evidence" value="ECO:0007669"/>
    <property type="project" value="TreeGrafter"/>
</dbReference>
<dbReference type="Gene3D" id="3.40.190.10">
    <property type="entry name" value="Periplasmic binding protein-like II"/>
    <property type="match status" value="2"/>
</dbReference>
<keyword evidence="2" id="KW-0805">Transcription regulation</keyword>
<comment type="caution">
    <text evidence="7">The sequence shown here is derived from an EMBL/GenBank/DDBJ whole genome shotgun (WGS) entry which is preliminary data.</text>
</comment>
<evidence type="ECO:0000313" key="7">
    <source>
        <dbReference type="EMBL" id="MVT09301.1"/>
    </source>
</evidence>
<dbReference type="Gene3D" id="1.10.10.10">
    <property type="entry name" value="Winged helix-like DNA-binding domain superfamily/Winged helix DNA-binding domain"/>
    <property type="match status" value="1"/>
</dbReference>
<dbReference type="Proteomes" id="UP000461730">
    <property type="component" value="Unassembled WGS sequence"/>
</dbReference>
<dbReference type="SUPFAM" id="SSF53850">
    <property type="entry name" value="Periplasmic binding protein-like II"/>
    <property type="match status" value="1"/>
</dbReference>
<keyword evidence="3" id="KW-0238">DNA-binding</keyword>
<organism evidence="7 8">
    <name type="scientific">Chitinophaga tropicalis</name>
    <dbReference type="NCBI Taxonomy" id="2683588"/>
    <lineage>
        <taxon>Bacteria</taxon>
        <taxon>Pseudomonadati</taxon>
        <taxon>Bacteroidota</taxon>
        <taxon>Chitinophagia</taxon>
        <taxon>Chitinophagales</taxon>
        <taxon>Chitinophagaceae</taxon>
        <taxon>Chitinophaga</taxon>
    </lineage>
</organism>
<keyword evidence="8" id="KW-1185">Reference proteome</keyword>
<proteinExistence type="inferred from homology"/>
<evidence type="ECO:0000256" key="1">
    <source>
        <dbReference type="ARBA" id="ARBA00009437"/>
    </source>
</evidence>
<feature type="domain" description="HTH lysR-type" evidence="6">
    <location>
        <begin position="61"/>
        <end position="118"/>
    </location>
</feature>
<keyword evidence="5" id="KW-1133">Transmembrane helix</keyword>
<dbReference type="CDD" id="cd08414">
    <property type="entry name" value="PBP2_LTTR_aromatics_like"/>
    <property type="match status" value="1"/>
</dbReference>
<keyword evidence="4" id="KW-0804">Transcription</keyword>
<gene>
    <name evidence="7" type="ORF">GO493_13610</name>
</gene>
<dbReference type="InterPro" id="IPR036388">
    <property type="entry name" value="WH-like_DNA-bd_sf"/>
</dbReference>
<dbReference type="EMBL" id="WRXN01000005">
    <property type="protein sequence ID" value="MVT09301.1"/>
    <property type="molecule type" value="Genomic_DNA"/>
</dbReference>
<dbReference type="SUPFAM" id="SSF46785">
    <property type="entry name" value="Winged helix' DNA-binding domain"/>
    <property type="match status" value="1"/>
</dbReference>
<keyword evidence="5" id="KW-0472">Membrane</keyword>
<dbReference type="Pfam" id="PF03466">
    <property type="entry name" value="LysR_substrate"/>
    <property type="match status" value="1"/>
</dbReference>
<dbReference type="AlphaFoldDB" id="A0A7K1U4L7"/>
<dbReference type="PANTHER" id="PTHR30346:SF0">
    <property type="entry name" value="HCA OPERON TRANSCRIPTIONAL ACTIVATOR HCAR"/>
    <property type="match status" value="1"/>
</dbReference>
<evidence type="ECO:0000313" key="8">
    <source>
        <dbReference type="Proteomes" id="UP000461730"/>
    </source>
</evidence>